<evidence type="ECO:0000256" key="1">
    <source>
        <dbReference type="SAM" id="MobiDB-lite"/>
    </source>
</evidence>
<evidence type="ECO:0000313" key="3">
    <source>
        <dbReference type="WBParaSite" id="Pan_g10253.t1"/>
    </source>
</evidence>
<feature type="region of interest" description="Disordered" evidence="1">
    <location>
        <begin position="1"/>
        <end position="43"/>
    </location>
</feature>
<proteinExistence type="predicted"/>
<protein>
    <submittedName>
        <fullName evidence="3">Uncharacterized protein</fullName>
    </submittedName>
</protein>
<dbReference type="Proteomes" id="UP000492821">
    <property type="component" value="Unassembled WGS sequence"/>
</dbReference>
<keyword evidence="2" id="KW-1185">Reference proteome</keyword>
<sequence>MSQWKAPKSRFPKRETPRLRSRPCPHQSEPPPLWVSEGQTDQPAPQRCLKIRLAVGTVISDADLKDGSTQM</sequence>
<name>A0A7E4ULN1_PANRE</name>
<evidence type="ECO:0000313" key="2">
    <source>
        <dbReference type="Proteomes" id="UP000492821"/>
    </source>
</evidence>
<dbReference type="WBParaSite" id="Pan_g10253.t1">
    <property type="protein sequence ID" value="Pan_g10253.t1"/>
    <property type="gene ID" value="Pan_g10253"/>
</dbReference>
<accession>A0A7E4ULN1</accession>
<dbReference type="AlphaFoldDB" id="A0A7E4ULN1"/>
<reference evidence="2" key="1">
    <citation type="journal article" date="2013" name="Genetics">
        <title>The draft genome and transcriptome of Panagrellus redivivus are shaped by the harsh demands of a free-living lifestyle.</title>
        <authorList>
            <person name="Srinivasan J."/>
            <person name="Dillman A.R."/>
            <person name="Macchietto M.G."/>
            <person name="Heikkinen L."/>
            <person name="Lakso M."/>
            <person name="Fracchia K.M."/>
            <person name="Antoshechkin I."/>
            <person name="Mortazavi A."/>
            <person name="Wong G."/>
            <person name="Sternberg P.W."/>
        </authorList>
    </citation>
    <scope>NUCLEOTIDE SEQUENCE [LARGE SCALE GENOMIC DNA]</scope>
    <source>
        <strain evidence="2">MT8872</strain>
    </source>
</reference>
<reference evidence="3" key="2">
    <citation type="submission" date="2020-10" db="UniProtKB">
        <authorList>
            <consortium name="WormBaseParasite"/>
        </authorList>
    </citation>
    <scope>IDENTIFICATION</scope>
</reference>
<organism evidence="2 3">
    <name type="scientific">Panagrellus redivivus</name>
    <name type="common">Microworm</name>
    <dbReference type="NCBI Taxonomy" id="6233"/>
    <lineage>
        <taxon>Eukaryota</taxon>
        <taxon>Metazoa</taxon>
        <taxon>Ecdysozoa</taxon>
        <taxon>Nematoda</taxon>
        <taxon>Chromadorea</taxon>
        <taxon>Rhabditida</taxon>
        <taxon>Tylenchina</taxon>
        <taxon>Panagrolaimomorpha</taxon>
        <taxon>Panagrolaimoidea</taxon>
        <taxon>Panagrolaimidae</taxon>
        <taxon>Panagrellus</taxon>
    </lineage>
</organism>